<sequence>MLAGMDFARQVELAAFPPGVVVTRRTIPEGHVFRAAQPGHGLELLLTRDALRMYGEGPTVALALEHLKKAAQAGLPEVGGDGTYQRAVFVGD</sequence>
<evidence type="ECO:0000313" key="1">
    <source>
        <dbReference type="EMBL" id="GGM07893.1"/>
    </source>
</evidence>
<protein>
    <submittedName>
        <fullName evidence="1">Uncharacterized protein</fullName>
    </submittedName>
</protein>
<reference evidence="2" key="1">
    <citation type="journal article" date="2019" name="Int. J. Syst. Evol. Microbiol.">
        <title>The Global Catalogue of Microorganisms (GCM) 10K type strain sequencing project: providing services to taxonomists for standard genome sequencing and annotation.</title>
        <authorList>
            <consortium name="The Broad Institute Genomics Platform"/>
            <consortium name="The Broad Institute Genome Sequencing Center for Infectious Disease"/>
            <person name="Wu L."/>
            <person name="Ma J."/>
        </authorList>
    </citation>
    <scope>NUCLEOTIDE SEQUENCE [LARGE SCALE GENOMIC DNA]</scope>
    <source>
        <strain evidence="2">JCM 15443</strain>
    </source>
</reference>
<accession>A0ABQ2GQC2</accession>
<evidence type="ECO:0000313" key="2">
    <source>
        <dbReference type="Proteomes" id="UP000661918"/>
    </source>
</evidence>
<proteinExistence type="predicted"/>
<keyword evidence="2" id="KW-1185">Reference proteome</keyword>
<dbReference type="Proteomes" id="UP000661918">
    <property type="component" value="Unassembled WGS sequence"/>
</dbReference>
<gene>
    <name evidence="1" type="ORF">GCM10010841_15290</name>
</gene>
<organism evidence="1 2">
    <name type="scientific">Deinococcus aerophilus</name>
    <dbReference type="NCBI Taxonomy" id="522488"/>
    <lineage>
        <taxon>Bacteria</taxon>
        <taxon>Thermotogati</taxon>
        <taxon>Deinococcota</taxon>
        <taxon>Deinococci</taxon>
        <taxon>Deinococcales</taxon>
        <taxon>Deinococcaceae</taxon>
        <taxon>Deinococcus</taxon>
    </lineage>
</organism>
<comment type="caution">
    <text evidence="1">The sequence shown here is derived from an EMBL/GenBank/DDBJ whole genome shotgun (WGS) entry which is preliminary data.</text>
</comment>
<name>A0ABQ2GQC2_9DEIO</name>
<dbReference type="EMBL" id="BMOM01000009">
    <property type="protein sequence ID" value="GGM07893.1"/>
    <property type="molecule type" value="Genomic_DNA"/>
</dbReference>